<protein>
    <submittedName>
        <fullName evidence="2">Uncharacterized protein</fullName>
    </submittedName>
</protein>
<gene>
    <name evidence="2" type="ORF">F2Q68_00007514</name>
</gene>
<feature type="region of interest" description="Disordered" evidence="1">
    <location>
        <begin position="26"/>
        <end position="59"/>
    </location>
</feature>
<name>A0A8S9KXA6_BRACR</name>
<dbReference type="AlphaFoldDB" id="A0A8S9KXA6"/>
<proteinExistence type="predicted"/>
<sequence length="124" mass="14477">MIKPVRSKAAVYDFWRSEDDIEDDVKDSDTAFSDEGMDINIEAENETEEGEGAESALDEYAETSSRKRMSFCLKLSHHEHLFCIVGVEFNKKCYWCCRFYVFHLKQRLQSLENKAATPRKPFHV</sequence>
<organism evidence="2 3">
    <name type="scientific">Brassica cretica</name>
    <name type="common">Mustard</name>
    <dbReference type="NCBI Taxonomy" id="69181"/>
    <lineage>
        <taxon>Eukaryota</taxon>
        <taxon>Viridiplantae</taxon>
        <taxon>Streptophyta</taxon>
        <taxon>Embryophyta</taxon>
        <taxon>Tracheophyta</taxon>
        <taxon>Spermatophyta</taxon>
        <taxon>Magnoliopsida</taxon>
        <taxon>eudicotyledons</taxon>
        <taxon>Gunneridae</taxon>
        <taxon>Pentapetalae</taxon>
        <taxon>rosids</taxon>
        <taxon>malvids</taxon>
        <taxon>Brassicales</taxon>
        <taxon>Brassicaceae</taxon>
        <taxon>Brassiceae</taxon>
        <taxon>Brassica</taxon>
    </lineage>
</organism>
<reference evidence="2" key="1">
    <citation type="submission" date="2019-12" db="EMBL/GenBank/DDBJ databases">
        <title>Genome sequencing and annotation of Brassica cretica.</title>
        <authorList>
            <person name="Studholme D.J."/>
            <person name="Sarris P.F."/>
        </authorList>
    </citation>
    <scope>NUCLEOTIDE SEQUENCE</scope>
    <source>
        <strain evidence="2">PFS-001/15</strain>
        <tissue evidence="2">Leaf</tissue>
    </source>
</reference>
<comment type="caution">
    <text evidence="2">The sequence shown here is derived from an EMBL/GenBank/DDBJ whole genome shotgun (WGS) entry which is preliminary data.</text>
</comment>
<evidence type="ECO:0000313" key="2">
    <source>
        <dbReference type="EMBL" id="KAF2599165.1"/>
    </source>
</evidence>
<dbReference type="EMBL" id="QGKW02000717">
    <property type="protein sequence ID" value="KAF2599165.1"/>
    <property type="molecule type" value="Genomic_DNA"/>
</dbReference>
<dbReference type="Proteomes" id="UP000712281">
    <property type="component" value="Unassembled WGS sequence"/>
</dbReference>
<feature type="compositionally biased region" description="Acidic residues" evidence="1">
    <location>
        <begin position="35"/>
        <end position="59"/>
    </location>
</feature>
<accession>A0A8S9KXA6</accession>
<evidence type="ECO:0000256" key="1">
    <source>
        <dbReference type="SAM" id="MobiDB-lite"/>
    </source>
</evidence>
<evidence type="ECO:0000313" key="3">
    <source>
        <dbReference type="Proteomes" id="UP000712281"/>
    </source>
</evidence>